<dbReference type="STRING" id="1081109.A0A162I3R2"/>
<dbReference type="SUPFAM" id="SSF53187">
    <property type="entry name" value="Zn-dependent exopeptidases"/>
    <property type="match status" value="1"/>
</dbReference>
<dbReference type="GO" id="GO:0016805">
    <property type="term" value="F:dipeptidase activity"/>
    <property type="evidence" value="ECO:0007669"/>
    <property type="project" value="InterPro"/>
</dbReference>
<evidence type="ECO:0000313" key="3">
    <source>
        <dbReference type="EMBL" id="KZZ88203.1"/>
    </source>
</evidence>
<proteinExistence type="inferred from homology"/>
<comment type="caution">
    <text evidence="3">The sequence shown here is derived from an EMBL/GenBank/DDBJ whole genome shotgun (WGS) entry which is preliminary data.</text>
</comment>
<dbReference type="Gene3D" id="3.40.630.10">
    <property type="entry name" value="Zn peptidases"/>
    <property type="match status" value="1"/>
</dbReference>
<dbReference type="Proteomes" id="UP000078544">
    <property type="component" value="Unassembled WGS sequence"/>
</dbReference>
<accession>A0A162I3R2</accession>
<dbReference type="Pfam" id="PF07687">
    <property type="entry name" value="M20_dimer"/>
    <property type="match status" value="1"/>
</dbReference>
<dbReference type="PIRSF" id="PIRSF037226">
    <property type="entry name" value="Amidohydrolase_ACY1L2_prd"/>
    <property type="match status" value="1"/>
</dbReference>
<evidence type="ECO:0000256" key="1">
    <source>
        <dbReference type="PIRNR" id="PIRNR037226"/>
    </source>
</evidence>
<dbReference type="Gene3D" id="3.30.70.360">
    <property type="match status" value="1"/>
</dbReference>
<dbReference type="AlphaFoldDB" id="A0A162I3R2"/>
<name>A0A162I3R2_9HYPO</name>
<dbReference type="InterPro" id="IPR052030">
    <property type="entry name" value="Peptidase_M20/M20A_hydrolases"/>
</dbReference>
<organism evidence="3 4">
    <name type="scientific">Moelleriella libera RCEF 2490</name>
    <dbReference type="NCBI Taxonomy" id="1081109"/>
    <lineage>
        <taxon>Eukaryota</taxon>
        <taxon>Fungi</taxon>
        <taxon>Dikarya</taxon>
        <taxon>Ascomycota</taxon>
        <taxon>Pezizomycotina</taxon>
        <taxon>Sordariomycetes</taxon>
        <taxon>Hypocreomycetidae</taxon>
        <taxon>Hypocreales</taxon>
        <taxon>Clavicipitaceae</taxon>
        <taxon>Moelleriella</taxon>
    </lineage>
</organism>
<protein>
    <recommendedName>
        <fullName evidence="1">Peptidase M20 domain-containing protein 2</fullName>
    </recommendedName>
</protein>
<feature type="domain" description="Peptidase M20 dimerisation" evidence="2">
    <location>
        <begin position="174"/>
        <end position="262"/>
    </location>
</feature>
<gene>
    <name evidence="3" type="ORF">AAL_08185</name>
</gene>
<sequence length="403" mass="43817">MDITMNDEDDGYVIVSKPTWPSSPSIEPRPRLLDTICRISDHIAEAFWPVNLRIHDHPELGYEEFIAHEALTTFMSSQQGWKVTPSAYGLKTAWIAVYDTGRKGAVVSFNAEMGMGHACGHNLIASASVIGAVTAAKVMEEMEIPGKVVLLGTPAEEGIVADAARTSTTAYEQLKVEYHGRAAHAAVNPWLGINALDALISAYNSISLLRQQFMPGDIVQGHITDGGLKPNIIHAYASGSFVIRATTQSRLDELREKVYACFTAGATATGARLVVTRGGAYKDHIANEVLAQRYAPYFNALEPDFKILENADLDRARGVSPASSDQGDISHAMPSLSPWFYIHPGPKGQGPHNPEFADAARKKDAYNRAVRVGKGLVGVALDVLQSPDLLERVKRAWQESMKP</sequence>
<dbReference type="EMBL" id="AZGY01000031">
    <property type="protein sequence ID" value="KZZ88203.1"/>
    <property type="molecule type" value="Genomic_DNA"/>
</dbReference>
<evidence type="ECO:0000259" key="2">
    <source>
        <dbReference type="Pfam" id="PF07687"/>
    </source>
</evidence>
<dbReference type="InterPro" id="IPR036264">
    <property type="entry name" value="Bact_exopeptidase_dim_dom"/>
</dbReference>
<comment type="similarity">
    <text evidence="1">Belongs to the peptidase M20A family.</text>
</comment>
<dbReference type="PANTHER" id="PTHR30575:SF4">
    <property type="entry name" value="PEPTIDASE M20 DOMAIN-CONTAINING PROTEIN 2"/>
    <property type="match status" value="1"/>
</dbReference>
<dbReference type="OrthoDB" id="6119954at2759"/>
<dbReference type="InterPro" id="IPR017144">
    <property type="entry name" value="Xaa-Arg_dipeptidase"/>
</dbReference>
<dbReference type="SUPFAM" id="SSF55031">
    <property type="entry name" value="Bacterial exopeptidase dimerisation domain"/>
    <property type="match status" value="1"/>
</dbReference>
<dbReference type="PANTHER" id="PTHR30575">
    <property type="entry name" value="PEPTIDASE M20"/>
    <property type="match status" value="1"/>
</dbReference>
<dbReference type="InterPro" id="IPR011650">
    <property type="entry name" value="Peptidase_M20_dimer"/>
</dbReference>
<reference evidence="3 4" key="1">
    <citation type="journal article" date="2016" name="Genome Biol. Evol.">
        <title>Divergent and convergent evolution of fungal pathogenicity.</title>
        <authorList>
            <person name="Shang Y."/>
            <person name="Xiao G."/>
            <person name="Zheng P."/>
            <person name="Cen K."/>
            <person name="Zhan S."/>
            <person name="Wang C."/>
        </authorList>
    </citation>
    <scope>NUCLEOTIDE SEQUENCE [LARGE SCALE GENOMIC DNA]</scope>
    <source>
        <strain evidence="3 4">RCEF 2490</strain>
    </source>
</reference>
<keyword evidence="4" id="KW-1185">Reference proteome</keyword>
<evidence type="ECO:0000313" key="4">
    <source>
        <dbReference type="Proteomes" id="UP000078544"/>
    </source>
</evidence>
<dbReference type="FunFam" id="3.30.70.360:FF:000004">
    <property type="entry name" value="Peptidase M20 domain-containing protein 2"/>
    <property type="match status" value="1"/>
</dbReference>